<name>A0A2N9EKS4_FAGSY</name>
<gene>
    <name evidence="2" type="ORF">FSB_LOCUS7358</name>
</gene>
<proteinExistence type="predicted"/>
<dbReference type="SUPFAM" id="SSF56672">
    <property type="entry name" value="DNA/RNA polymerases"/>
    <property type="match status" value="1"/>
</dbReference>
<feature type="region of interest" description="Disordered" evidence="1">
    <location>
        <begin position="27"/>
        <end position="46"/>
    </location>
</feature>
<organism evidence="2">
    <name type="scientific">Fagus sylvatica</name>
    <name type="common">Beechnut</name>
    <dbReference type="NCBI Taxonomy" id="28930"/>
    <lineage>
        <taxon>Eukaryota</taxon>
        <taxon>Viridiplantae</taxon>
        <taxon>Streptophyta</taxon>
        <taxon>Embryophyta</taxon>
        <taxon>Tracheophyta</taxon>
        <taxon>Spermatophyta</taxon>
        <taxon>Magnoliopsida</taxon>
        <taxon>eudicotyledons</taxon>
        <taxon>Gunneridae</taxon>
        <taxon>Pentapetalae</taxon>
        <taxon>rosids</taxon>
        <taxon>fabids</taxon>
        <taxon>Fagales</taxon>
        <taxon>Fagaceae</taxon>
        <taxon>Fagus</taxon>
    </lineage>
</organism>
<sequence length="378" mass="42601">MHLQAVPDPIMCMAFFTTLEGLGHSETAPPIHSLDEHKAEGRGDDQISEDLPINLTDLITMAQRYMNAEDAIYACDDFDADLKGKKRVIVGGLAGGEESQSARKAYARALVDVFFAKRPLKSSKELEMVITFTKEGAHRLKHPHNNALVVTMLITNFTTKRVLMDNRSSSNILYYLALKQMGIEQSQLKPFKGPLKPFKGPLVGFIGDQVYPLGSMSLLVTAGAYNAISRRPALNKFNAITSIYHMMMKEEVDEALIEVSLYDQSPENQSPEKVTKTHEDMPGIEPQVMVHRLNVSLGAKPICQKRRTFAPKRNKTVAKEVTKLLKTGFIREVYYPDWLANIIMVKKANEKWRMCVYFTDLNRACPKDRPYGRLHGKP</sequence>
<dbReference type="PANTHER" id="PTHR33240:SF15">
    <property type="entry name" value="GAG-PRO-LIKE PROTEIN"/>
    <property type="match status" value="1"/>
</dbReference>
<reference evidence="2" key="1">
    <citation type="submission" date="2018-02" db="EMBL/GenBank/DDBJ databases">
        <authorList>
            <person name="Cohen D.B."/>
            <person name="Kent A.D."/>
        </authorList>
    </citation>
    <scope>NUCLEOTIDE SEQUENCE</scope>
</reference>
<dbReference type="AlphaFoldDB" id="A0A2N9EKS4"/>
<evidence type="ECO:0000256" key="1">
    <source>
        <dbReference type="SAM" id="MobiDB-lite"/>
    </source>
</evidence>
<feature type="compositionally biased region" description="Basic and acidic residues" evidence="1">
    <location>
        <begin position="33"/>
        <end position="45"/>
    </location>
</feature>
<dbReference type="InterPro" id="IPR043502">
    <property type="entry name" value="DNA/RNA_pol_sf"/>
</dbReference>
<dbReference type="EMBL" id="OIVN01000391">
    <property type="protein sequence ID" value="SPC79476.1"/>
    <property type="molecule type" value="Genomic_DNA"/>
</dbReference>
<evidence type="ECO:0000313" key="2">
    <source>
        <dbReference type="EMBL" id="SPC79476.1"/>
    </source>
</evidence>
<dbReference type="Gene3D" id="3.10.10.10">
    <property type="entry name" value="HIV Type 1 Reverse Transcriptase, subunit A, domain 1"/>
    <property type="match status" value="1"/>
</dbReference>
<dbReference type="PANTHER" id="PTHR33240">
    <property type="entry name" value="OS08G0508500 PROTEIN"/>
    <property type="match status" value="1"/>
</dbReference>
<protein>
    <submittedName>
        <fullName evidence="2">Uncharacterized protein</fullName>
    </submittedName>
</protein>
<accession>A0A2N9EKS4</accession>